<reference evidence="1" key="1">
    <citation type="submission" date="2020-03" db="EMBL/GenBank/DDBJ databases">
        <title>A high-quality chromosome-level genome assembly of a woody plant with both climbing and erect habits, Rhamnella rubrinervis.</title>
        <authorList>
            <person name="Lu Z."/>
            <person name="Yang Y."/>
            <person name="Zhu X."/>
            <person name="Sun Y."/>
        </authorList>
    </citation>
    <scope>NUCLEOTIDE SEQUENCE</scope>
    <source>
        <strain evidence="1">BYM</strain>
        <tissue evidence="1">Leaf</tissue>
    </source>
</reference>
<dbReference type="AlphaFoldDB" id="A0A8K0HEP9"/>
<organism evidence="1 2">
    <name type="scientific">Rhamnella rubrinervis</name>
    <dbReference type="NCBI Taxonomy" id="2594499"/>
    <lineage>
        <taxon>Eukaryota</taxon>
        <taxon>Viridiplantae</taxon>
        <taxon>Streptophyta</taxon>
        <taxon>Embryophyta</taxon>
        <taxon>Tracheophyta</taxon>
        <taxon>Spermatophyta</taxon>
        <taxon>Magnoliopsida</taxon>
        <taxon>eudicotyledons</taxon>
        <taxon>Gunneridae</taxon>
        <taxon>Pentapetalae</taxon>
        <taxon>rosids</taxon>
        <taxon>fabids</taxon>
        <taxon>Rosales</taxon>
        <taxon>Rhamnaceae</taxon>
        <taxon>rhamnoid group</taxon>
        <taxon>Rhamneae</taxon>
        <taxon>Rhamnella</taxon>
    </lineage>
</organism>
<protein>
    <submittedName>
        <fullName evidence="1">Uncharacterized protein</fullName>
    </submittedName>
</protein>
<evidence type="ECO:0000313" key="2">
    <source>
        <dbReference type="Proteomes" id="UP000796880"/>
    </source>
</evidence>
<name>A0A8K0HEP9_9ROSA</name>
<evidence type="ECO:0000313" key="1">
    <source>
        <dbReference type="EMBL" id="KAF3450434.1"/>
    </source>
</evidence>
<gene>
    <name evidence="1" type="ORF">FNV43_RR06515</name>
</gene>
<sequence>MISPKLYNENWRGADLKAQCSTMFFRVWFVILGAGDITYGDLSEGVIIGMAQGFKGPPVVAAISKEDLVEDTEEDFLGIEDCVPDGYSPEPIDQEDFDP</sequence>
<dbReference type="Proteomes" id="UP000796880">
    <property type="component" value="Unassembled WGS sequence"/>
</dbReference>
<dbReference type="EMBL" id="VOIH02000003">
    <property type="protein sequence ID" value="KAF3450434.1"/>
    <property type="molecule type" value="Genomic_DNA"/>
</dbReference>
<proteinExistence type="predicted"/>
<keyword evidence="2" id="KW-1185">Reference proteome</keyword>
<accession>A0A8K0HEP9</accession>
<comment type="caution">
    <text evidence="1">The sequence shown here is derived from an EMBL/GenBank/DDBJ whole genome shotgun (WGS) entry which is preliminary data.</text>
</comment>